<evidence type="ECO:0000256" key="1">
    <source>
        <dbReference type="SAM" id="Coils"/>
    </source>
</evidence>
<dbReference type="EMBL" id="BDEQ01000001">
    <property type="protein sequence ID" value="GAT99677.1"/>
    <property type="molecule type" value="Genomic_DNA"/>
</dbReference>
<evidence type="ECO:0000313" key="3">
    <source>
        <dbReference type="Proteomes" id="UP000078387"/>
    </source>
</evidence>
<protein>
    <submittedName>
        <fullName evidence="2">Uncharacterized protein</fullName>
    </submittedName>
</protein>
<dbReference type="Proteomes" id="UP000078387">
    <property type="component" value="Unassembled WGS sequence"/>
</dbReference>
<dbReference type="AlphaFoldDB" id="A0A175K173"/>
<sequence length="137" mass="16130">MEEYEEKSQELELEKNNILKEKERLQIQNNEQKSIIQSKENQYNQIQLDFEQTKNHLESKIKQLEDRLKDVSNAKKEDIDENEKYLLLNGIIVTLKMANPDYADTSYSVSSLFNEIKKENVPLPQWPLFIAGKLGQD</sequence>
<dbReference type="VEuPathDB" id="AmoebaDB:EHI7A_102250"/>
<dbReference type="VEuPathDB" id="AmoebaDB:KM1_025880"/>
<dbReference type="VEuPathDB" id="AmoebaDB:EHI5A_135930"/>
<comment type="caution">
    <text evidence="2">The sequence shown here is derived from an EMBL/GenBank/DDBJ whole genome shotgun (WGS) entry which is preliminary data.</text>
</comment>
<proteinExistence type="predicted"/>
<feature type="coiled-coil region" evidence="1">
    <location>
        <begin position="1"/>
        <end position="81"/>
    </location>
</feature>
<dbReference type="VEuPathDB" id="AmoebaDB:EHI_024890"/>
<gene>
    <name evidence="2" type="ORF">CL6EHI_024890</name>
</gene>
<dbReference type="VEuPathDB" id="AmoebaDB:EHI8A_110130"/>
<name>A0A175K173_ENTHI</name>
<organism evidence="2 3">
    <name type="scientific">Entamoeba histolytica</name>
    <dbReference type="NCBI Taxonomy" id="5759"/>
    <lineage>
        <taxon>Eukaryota</taxon>
        <taxon>Amoebozoa</taxon>
        <taxon>Evosea</taxon>
        <taxon>Archamoebae</taxon>
        <taxon>Mastigamoebida</taxon>
        <taxon>Entamoebidae</taxon>
        <taxon>Entamoeba</taxon>
    </lineage>
</organism>
<accession>A0A175K173</accession>
<reference evidence="2 3" key="1">
    <citation type="submission" date="2016-05" db="EMBL/GenBank/DDBJ databases">
        <title>First whole genome sequencing of Entamoeba histolytica HM1:IMSS-clone-6.</title>
        <authorList>
            <person name="Mukherjee Avik.K."/>
            <person name="Izumyama S."/>
            <person name="Nakada-Tsukui K."/>
            <person name="Nozaki T."/>
        </authorList>
    </citation>
    <scope>NUCLEOTIDE SEQUENCE [LARGE SCALE GENOMIC DNA]</scope>
    <source>
        <strain evidence="2 3">HM1:IMSS clone 6</strain>
    </source>
</reference>
<keyword evidence="1" id="KW-0175">Coiled coil</keyword>
<evidence type="ECO:0000313" key="2">
    <source>
        <dbReference type="EMBL" id="GAT99677.1"/>
    </source>
</evidence>